<proteinExistence type="predicted"/>
<organism evidence="2 3">
    <name type="scientific">Domibacillus antri</name>
    <dbReference type="NCBI Taxonomy" id="1714264"/>
    <lineage>
        <taxon>Bacteria</taxon>
        <taxon>Bacillati</taxon>
        <taxon>Bacillota</taxon>
        <taxon>Bacilli</taxon>
        <taxon>Bacillales</taxon>
        <taxon>Bacillaceae</taxon>
        <taxon>Domibacillus</taxon>
    </lineage>
</organism>
<evidence type="ECO:0000256" key="1">
    <source>
        <dbReference type="SAM" id="MobiDB-lite"/>
    </source>
</evidence>
<sequence>MEKTTNIAEQAAAAQKIISENKPGRKAAKGKPAKAIDQSSQADEVKQQIESLVKERDELKAENELLRKRIAEISPHKHFEDGLLMTNKNNREWLDSLNEEDTLLHLIGLIYHYDVGTIRDEEENFDESHWGKQRDDMLTFCEERLGKLLRWKKLKEWYGRRKTS</sequence>
<name>A0A1Q8Q3I7_9BACI</name>
<gene>
    <name evidence="2" type="ORF">BTO30_12370</name>
</gene>
<protein>
    <submittedName>
        <fullName evidence="2">Uncharacterized protein</fullName>
    </submittedName>
</protein>
<dbReference type="STRING" id="1714264.BTO30_12370"/>
<comment type="caution">
    <text evidence="2">The sequence shown here is derived from an EMBL/GenBank/DDBJ whole genome shotgun (WGS) entry which is preliminary data.</text>
</comment>
<reference evidence="2 3" key="1">
    <citation type="submission" date="2016-12" db="EMBL/GenBank/DDBJ databases">
        <title>Domibacillus antri genome sequencing.</title>
        <authorList>
            <person name="Verma A."/>
            <person name="Krishnamurthi S."/>
        </authorList>
    </citation>
    <scope>NUCLEOTIDE SEQUENCE [LARGE SCALE GENOMIC DNA]</scope>
    <source>
        <strain evidence="2 3">XD80</strain>
    </source>
</reference>
<feature type="region of interest" description="Disordered" evidence="1">
    <location>
        <begin position="1"/>
        <end position="44"/>
    </location>
</feature>
<dbReference type="AlphaFoldDB" id="A0A1Q8Q3I7"/>
<evidence type="ECO:0000313" key="2">
    <source>
        <dbReference type="EMBL" id="OLN21887.1"/>
    </source>
</evidence>
<accession>A0A1Q8Q3I7</accession>
<keyword evidence="3" id="KW-1185">Reference proteome</keyword>
<dbReference type="EMBL" id="MSDU01000028">
    <property type="protein sequence ID" value="OLN21887.1"/>
    <property type="molecule type" value="Genomic_DNA"/>
</dbReference>
<dbReference type="Proteomes" id="UP000185568">
    <property type="component" value="Unassembled WGS sequence"/>
</dbReference>
<dbReference type="RefSeq" id="WP_075399048.1">
    <property type="nucleotide sequence ID" value="NZ_MSDU01000028.1"/>
</dbReference>
<evidence type="ECO:0000313" key="3">
    <source>
        <dbReference type="Proteomes" id="UP000185568"/>
    </source>
</evidence>